<accession>A0A0J0XGD9</accession>
<keyword evidence="7" id="KW-1185">Reference proteome</keyword>
<sequence length="497" mass="55016">MPDVHLFLLIHGLWGHPFHLAQAKAELEAAWHAHTPSSTGTHGTPGTPDGDVTGAETTPLHTSSVCSSDSGDTMVDRLNLRMRPDLVVVVAEGMTAMLTYDGVDVCASRVAWEVDEHIAEIEHGGRRVTHISILGYSLGGMVARYLVGLLEARTPSFFDKHIPVSFTTIATPHLGVARYNTLLSNVVFWLGARLLSRSGEQMHLVDTYSEMDPRPLLEVMADPKHVWHQALARFDQVHVYANTINDNTVPFPSAAIASTDPFVQWTERGLDVDADDAGIVSHWRFPHGGAPRKRKVRFHLGSLPPTLRFRWPYSWMILALFPIVFPILALFVFCRFSLDTRRSRLRLQRLARSYSDISPESGASPIPSPHGLSIDALRAAIRAVERSLEQDLMEAADAADTAPSPPEDEPDSPAYPEPTIKALLSDSQHRMVYWLNQLEPTRHLAWFPGVANAHAVIVVRDPAKFAVHERGRGVLQHWARVAVHAAEEAVLVKESAT</sequence>
<reference evidence="6 7" key="1">
    <citation type="submission" date="2015-03" db="EMBL/GenBank/DDBJ databases">
        <title>Genomics and transcriptomics of the oil-accumulating basidiomycete yeast T. oleaginosus allow insights into substrate utilization and the diverse evolutionary trajectories of mating systems in fungi.</title>
        <authorList>
            <consortium name="DOE Joint Genome Institute"/>
            <person name="Kourist R."/>
            <person name="Kracht O."/>
            <person name="Bracharz F."/>
            <person name="Lipzen A."/>
            <person name="Nolan M."/>
            <person name="Ohm R."/>
            <person name="Grigoriev I."/>
            <person name="Sun S."/>
            <person name="Heitman J."/>
            <person name="Bruck T."/>
            <person name="Nowrousian M."/>
        </authorList>
    </citation>
    <scope>NUCLEOTIDE SEQUENCE [LARGE SCALE GENOMIC DNA]</scope>
    <source>
        <strain evidence="6 7">IBC0246</strain>
    </source>
</reference>
<evidence type="ECO:0000313" key="7">
    <source>
        <dbReference type="Proteomes" id="UP000053611"/>
    </source>
</evidence>
<dbReference type="PANTHER" id="PTHR12482">
    <property type="entry name" value="LIPASE ROG1-RELATED-RELATED"/>
    <property type="match status" value="1"/>
</dbReference>
<feature type="compositionally biased region" description="Low complexity" evidence="2">
    <location>
        <begin position="34"/>
        <end position="54"/>
    </location>
</feature>
<organism evidence="6 7">
    <name type="scientific">Cutaneotrichosporon oleaginosum</name>
    <dbReference type="NCBI Taxonomy" id="879819"/>
    <lineage>
        <taxon>Eukaryota</taxon>
        <taxon>Fungi</taxon>
        <taxon>Dikarya</taxon>
        <taxon>Basidiomycota</taxon>
        <taxon>Agaricomycotina</taxon>
        <taxon>Tremellomycetes</taxon>
        <taxon>Trichosporonales</taxon>
        <taxon>Trichosporonaceae</taxon>
        <taxon>Cutaneotrichosporon</taxon>
    </lineage>
</organism>
<evidence type="ECO:0000256" key="4">
    <source>
        <dbReference type="SAM" id="SignalP"/>
    </source>
</evidence>
<evidence type="ECO:0000259" key="5">
    <source>
        <dbReference type="Pfam" id="PF05057"/>
    </source>
</evidence>
<keyword evidence="3" id="KW-0812">Transmembrane</keyword>
<feature type="chain" id="PRO_5012520179" evidence="4">
    <location>
        <begin position="16"/>
        <end position="497"/>
    </location>
</feature>
<feature type="region of interest" description="Disordered" evidence="2">
    <location>
        <begin position="34"/>
        <end position="71"/>
    </location>
</feature>
<proteinExistence type="inferred from homology"/>
<feature type="compositionally biased region" description="Polar residues" evidence="2">
    <location>
        <begin position="55"/>
        <end position="71"/>
    </location>
</feature>
<gene>
    <name evidence="6" type="ORF">CC85DRAFT_322183</name>
</gene>
<dbReference type="InterPro" id="IPR044294">
    <property type="entry name" value="Lipase-like"/>
</dbReference>
<dbReference type="Proteomes" id="UP000053611">
    <property type="component" value="Unassembled WGS sequence"/>
</dbReference>
<keyword evidence="3" id="KW-1133">Transmembrane helix</keyword>
<keyword evidence="3" id="KW-0472">Membrane</keyword>
<evidence type="ECO:0000256" key="1">
    <source>
        <dbReference type="ARBA" id="ARBA00007920"/>
    </source>
</evidence>
<feature type="transmembrane region" description="Helical" evidence="3">
    <location>
        <begin position="313"/>
        <end position="338"/>
    </location>
</feature>
<name>A0A0J0XGD9_9TREE</name>
<protein>
    <submittedName>
        <fullName evidence="6">DUF676-domain-containing protein</fullName>
    </submittedName>
</protein>
<dbReference type="Gene3D" id="3.40.50.1820">
    <property type="entry name" value="alpha/beta hydrolase"/>
    <property type="match status" value="1"/>
</dbReference>
<dbReference type="Pfam" id="PF05057">
    <property type="entry name" value="DUF676"/>
    <property type="match status" value="1"/>
</dbReference>
<dbReference type="AlphaFoldDB" id="A0A0J0XGD9"/>
<dbReference type="GeneID" id="28986815"/>
<feature type="domain" description="DUF676" evidence="5">
    <location>
        <begin position="79"/>
        <end position="253"/>
    </location>
</feature>
<feature type="signal peptide" evidence="4">
    <location>
        <begin position="1"/>
        <end position="15"/>
    </location>
</feature>
<dbReference type="InterPro" id="IPR029058">
    <property type="entry name" value="AB_hydrolase_fold"/>
</dbReference>
<dbReference type="OrthoDB" id="273452at2759"/>
<feature type="region of interest" description="Disordered" evidence="2">
    <location>
        <begin position="394"/>
        <end position="418"/>
    </location>
</feature>
<dbReference type="RefSeq" id="XP_018276656.1">
    <property type="nucleotide sequence ID" value="XM_018426212.1"/>
</dbReference>
<dbReference type="PANTHER" id="PTHR12482:SF62">
    <property type="entry name" value="LIPASE ROG1-RELATED"/>
    <property type="match status" value="1"/>
</dbReference>
<evidence type="ECO:0000256" key="2">
    <source>
        <dbReference type="SAM" id="MobiDB-lite"/>
    </source>
</evidence>
<evidence type="ECO:0000313" key="6">
    <source>
        <dbReference type="EMBL" id="KLT40165.1"/>
    </source>
</evidence>
<keyword evidence="4" id="KW-0732">Signal</keyword>
<dbReference type="EMBL" id="KQ087240">
    <property type="protein sequence ID" value="KLT40165.1"/>
    <property type="molecule type" value="Genomic_DNA"/>
</dbReference>
<comment type="similarity">
    <text evidence="1">Belongs to the putative lipase ROG1 family.</text>
</comment>
<dbReference type="SUPFAM" id="SSF53474">
    <property type="entry name" value="alpha/beta-Hydrolases"/>
    <property type="match status" value="1"/>
</dbReference>
<dbReference type="InterPro" id="IPR007751">
    <property type="entry name" value="DUF676_lipase-like"/>
</dbReference>
<evidence type="ECO:0000256" key="3">
    <source>
        <dbReference type="SAM" id="Phobius"/>
    </source>
</evidence>